<sequence length="558" mass="60261">MKTYLSLPVALLTAALLGSSRPALAQAAETYSWAHLPTAQLPTFKADTFDIKRYGAKPDGITLNTQSINEAIADCSRKGGGVVLVPQGLWLTGPVELKSNVNLHLVRAAVLQFTTDFDQYPLVLGSFEGKPSYRNQSPLSGTGLTNVAITGRGIVDGNGDAWRMVGRDRLTDNEWKKKVASGGLVSEDGKKWYPSEKTRLGSVTPNPGDVVPGKTAQDYAPIKDFLRPNLLVLTSCKKVLLDGVTFQNSAAWCLHPLMCEDLTVRNVLARNPDYAQNGDGLDVESCRNVLVEGCTFDVGDDGICIKSGKDAEGRKRGMPTENAVIRRNVVYRAHGGFVIGSEMSGGARNLFVEDCTFMGTDIGLRFKTARGRGGVVENIFVRNIAMKDIVHDAILFDMYYFTKAPAKLADGQAAPETIPAVTEATPRFRNFTISNIVCNGAERGLFLRGLPEMSVQQISFDNLVLKTNKGVELIEAQDIRISNLRLETQAAAPVVYVENSRNISFDGLRVTAPAAQPLFSVSGSRTEKITAARTEAGKGRMAVEAKAGANAKAVKVKS</sequence>
<keyword evidence="2 4" id="KW-0378">Hydrolase</keyword>
<keyword evidence="8" id="KW-1185">Reference proteome</keyword>
<keyword evidence="5" id="KW-0732">Signal</keyword>
<dbReference type="InterPro" id="IPR024535">
    <property type="entry name" value="RHGA/B-epi-like_pectate_lyase"/>
</dbReference>
<dbReference type="InterPro" id="IPR006626">
    <property type="entry name" value="PbH1"/>
</dbReference>
<feature type="domain" description="Rhamnogalacturonase A/B/Epimerase-like pectate lyase" evidence="6">
    <location>
        <begin position="50"/>
        <end position="180"/>
    </location>
</feature>
<dbReference type="InterPro" id="IPR051801">
    <property type="entry name" value="GH28_Enzymes"/>
</dbReference>
<dbReference type="Gene3D" id="2.160.20.10">
    <property type="entry name" value="Single-stranded right-handed beta-helix, Pectin lyase-like"/>
    <property type="match status" value="1"/>
</dbReference>
<evidence type="ECO:0000256" key="3">
    <source>
        <dbReference type="ARBA" id="ARBA00023295"/>
    </source>
</evidence>
<evidence type="ECO:0000313" key="7">
    <source>
        <dbReference type="EMBL" id="MEL5995022.1"/>
    </source>
</evidence>
<dbReference type="InterPro" id="IPR012334">
    <property type="entry name" value="Pectin_lyas_fold"/>
</dbReference>
<comment type="similarity">
    <text evidence="1 4">Belongs to the glycosyl hydrolase 28 family.</text>
</comment>
<dbReference type="PANTHER" id="PTHR31339">
    <property type="entry name" value="PECTIN LYASE-RELATED"/>
    <property type="match status" value="1"/>
</dbReference>
<dbReference type="SMART" id="SM00710">
    <property type="entry name" value="PbH1"/>
    <property type="match status" value="6"/>
</dbReference>
<dbReference type="Pfam" id="PF12708">
    <property type="entry name" value="Pect-lyase_RHGA_epim"/>
    <property type="match status" value="1"/>
</dbReference>
<evidence type="ECO:0000259" key="6">
    <source>
        <dbReference type="Pfam" id="PF12708"/>
    </source>
</evidence>
<evidence type="ECO:0000313" key="8">
    <source>
        <dbReference type="Proteomes" id="UP001479606"/>
    </source>
</evidence>
<evidence type="ECO:0000256" key="4">
    <source>
        <dbReference type="RuleBase" id="RU361169"/>
    </source>
</evidence>
<feature type="signal peptide" evidence="5">
    <location>
        <begin position="1"/>
        <end position="25"/>
    </location>
</feature>
<dbReference type="InterPro" id="IPR011050">
    <property type="entry name" value="Pectin_lyase_fold/virulence"/>
</dbReference>
<dbReference type="InterPro" id="IPR000743">
    <property type="entry name" value="Glyco_hydro_28"/>
</dbReference>
<name>A0ABU9LW95_9BACT</name>
<accession>A0ABU9LW95</accession>
<comment type="caution">
    <text evidence="7">The sequence shown here is derived from an EMBL/GenBank/DDBJ whole genome shotgun (WGS) entry which is preliminary data.</text>
</comment>
<keyword evidence="3 4" id="KW-0326">Glycosidase</keyword>
<dbReference type="GO" id="GO:0016787">
    <property type="term" value="F:hydrolase activity"/>
    <property type="evidence" value="ECO:0007669"/>
    <property type="project" value="UniProtKB-KW"/>
</dbReference>
<evidence type="ECO:0000256" key="1">
    <source>
        <dbReference type="ARBA" id="ARBA00008834"/>
    </source>
</evidence>
<dbReference type="SUPFAM" id="SSF51126">
    <property type="entry name" value="Pectin lyase-like"/>
    <property type="match status" value="1"/>
</dbReference>
<dbReference type="Proteomes" id="UP001479606">
    <property type="component" value="Unassembled WGS sequence"/>
</dbReference>
<gene>
    <name evidence="7" type="ORF">AAFH49_12460</name>
</gene>
<organism evidence="7 8">
    <name type="scientific">Hymenobacter segetis</name>
    <dbReference type="NCBI Taxonomy" id="2025509"/>
    <lineage>
        <taxon>Bacteria</taxon>
        <taxon>Pseudomonadati</taxon>
        <taxon>Bacteroidota</taxon>
        <taxon>Cytophagia</taxon>
        <taxon>Cytophagales</taxon>
        <taxon>Hymenobacteraceae</taxon>
        <taxon>Hymenobacter</taxon>
    </lineage>
</organism>
<dbReference type="EMBL" id="JBCEVZ010000027">
    <property type="protein sequence ID" value="MEL5995022.1"/>
    <property type="molecule type" value="Genomic_DNA"/>
</dbReference>
<protein>
    <submittedName>
        <fullName evidence="7">Glycoside hydrolase family 28 protein</fullName>
    </submittedName>
</protein>
<feature type="chain" id="PRO_5046276995" evidence="5">
    <location>
        <begin position="26"/>
        <end position="558"/>
    </location>
</feature>
<reference evidence="7 8" key="1">
    <citation type="journal article" date="2018" name="Arch. Microbiol.">
        <title>Hymenobacter segetis sp. nov., isolated from soil.</title>
        <authorList>
            <person name="Ten L.N."/>
            <person name="Lim S.J."/>
            <person name="Kim B.O."/>
            <person name="Kang I.K."/>
            <person name="Jung H.Y."/>
        </authorList>
    </citation>
    <scope>NUCLEOTIDE SEQUENCE [LARGE SCALE GENOMIC DNA]</scope>
    <source>
        <strain evidence="7 8">S7-3-11</strain>
    </source>
</reference>
<dbReference type="PANTHER" id="PTHR31339:SF9">
    <property type="entry name" value="PLASMIN AND FIBRONECTIN-BINDING PROTEIN A"/>
    <property type="match status" value="1"/>
</dbReference>
<evidence type="ECO:0000256" key="2">
    <source>
        <dbReference type="ARBA" id="ARBA00022801"/>
    </source>
</evidence>
<dbReference type="Pfam" id="PF00295">
    <property type="entry name" value="Glyco_hydro_28"/>
    <property type="match status" value="1"/>
</dbReference>
<proteinExistence type="inferred from homology"/>
<evidence type="ECO:0000256" key="5">
    <source>
        <dbReference type="SAM" id="SignalP"/>
    </source>
</evidence>
<dbReference type="RefSeq" id="WP_342298522.1">
    <property type="nucleotide sequence ID" value="NZ_JBCEVZ010000027.1"/>
</dbReference>